<comment type="caution">
    <text evidence="1">The sequence shown here is derived from an EMBL/GenBank/DDBJ whole genome shotgun (WGS) entry which is preliminary data.</text>
</comment>
<evidence type="ECO:0000313" key="2">
    <source>
        <dbReference type="Proteomes" id="UP000811609"/>
    </source>
</evidence>
<protein>
    <recommendedName>
        <fullName evidence="3">Reverse transcriptase zinc-binding domain-containing protein</fullName>
    </recommendedName>
</protein>
<evidence type="ECO:0000313" key="1">
    <source>
        <dbReference type="EMBL" id="KAG6630199.1"/>
    </source>
</evidence>
<gene>
    <name evidence="1" type="ORF">CIPAW_13G001400</name>
</gene>
<dbReference type="InterPro" id="IPR052929">
    <property type="entry name" value="RNase_H-like_EbsB-rel"/>
</dbReference>
<reference evidence="1" key="1">
    <citation type="submission" date="2020-12" db="EMBL/GenBank/DDBJ databases">
        <title>WGS assembly of Carya illinoinensis cv. Pawnee.</title>
        <authorList>
            <person name="Platts A."/>
            <person name="Shu S."/>
            <person name="Wright S."/>
            <person name="Barry K."/>
            <person name="Edger P."/>
            <person name="Pires J.C."/>
            <person name="Schmutz J."/>
        </authorList>
    </citation>
    <scope>NUCLEOTIDE SEQUENCE</scope>
    <source>
        <tissue evidence="1">Leaf</tissue>
    </source>
</reference>
<accession>A0A8T1NF08</accession>
<dbReference type="PANTHER" id="PTHR47074">
    <property type="entry name" value="BNAC02G40300D PROTEIN"/>
    <property type="match status" value="1"/>
</dbReference>
<dbReference type="EMBL" id="CM031821">
    <property type="protein sequence ID" value="KAG6630199.1"/>
    <property type="molecule type" value="Genomic_DNA"/>
</dbReference>
<dbReference type="PANTHER" id="PTHR47074:SF48">
    <property type="entry name" value="POLYNUCLEOTIDYL TRANSFERASE, RIBONUCLEASE H-LIKE SUPERFAMILY PROTEIN"/>
    <property type="match status" value="1"/>
</dbReference>
<organism evidence="1 2">
    <name type="scientific">Carya illinoinensis</name>
    <name type="common">Pecan</name>
    <dbReference type="NCBI Taxonomy" id="32201"/>
    <lineage>
        <taxon>Eukaryota</taxon>
        <taxon>Viridiplantae</taxon>
        <taxon>Streptophyta</taxon>
        <taxon>Embryophyta</taxon>
        <taxon>Tracheophyta</taxon>
        <taxon>Spermatophyta</taxon>
        <taxon>Magnoliopsida</taxon>
        <taxon>eudicotyledons</taxon>
        <taxon>Gunneridae</taxon>
        <taxon>Pentapetalae</taxon>
        <taxon>rosids</taxon>
        <taxon>fabids</taxon>
        <taxon>Fagales</taxon>
        <taxon>Juglandaceae</taxon>
        <taxon>Carya</taxon>
    </lineage>
</organism>
<keyword evidence="2" id="KW-1185">Reference proteome</keyword>
<name>A0A8T1NF08_CARIL</name>
<dbReference type="AlphaFoldDB" id="A0A8T1NF08"/>
<evidence type="ECO:0008006" key="3">
    <source>
        <dbReference type="Google" id="ProtNLM"/>
    </source>
</evidence>
<sequence length="173" mass="20083">MFKRKVTDNETCPICKQLMETNNHVLWSCSAAQDVWGDSDIFLQKATCVETNFHVTWEELIDRLNDTELELATCVFRKLWLRRNRWVFEDAFDSPRKLWQGAKTYLEEFKQARGPARDSITSPSVTRSLAKWSRPEEDWVKVNWDATYSDSCRKMGGGCVFRNCNGDLLAATT</sequence>
<dbReference type="Proteomes" id="UP000811609">
    <property type="component" value="Chromosome 13"/>
</dbReference>
<proteinExistence type="predicted"/>